<evidence type="ECO:0000313" key="3">
    <source>
        <dbReference type="Proteomes" id="UP001066276"/>
    </source>
</evidence>
<proteinExistence type="predicted"/>
<dbReference type="EMBL" id="JANPWB010000012">
    <property type="protein sequence ID" value="KAJ1117990.1"/>
    <property type="molecule type" value="Genomic_DNA"/>
</dbReference>
<feature type="compositionally biased region" description="Basic and acidic residues" evidence="1">
    <location>
        <begin position="46"/>
        <end position="55"/>
    </location>
</feature>
<comment type="caution">
    <text evidence="2">The sequence shown here is derived from an EMBL/GenBank/DDBJ whole genome shotgun (WGS) entry which is preliminary data.</text>
</comment>
<evidence type="ECO:0000313" key="2">
    <source>
        <dbReference type="EMBL" id="KAJ1117990.1"/>
    </source>
</evidence>
<feature type="region of interest" description="Disordered" evidence="1">
    <location>
        <begin position="1"/>
        <end position="84"/>
    </location>
</feature>
<organism evidence="2 3">
    <name type="scientific">Pleurodeles waltl</name>
    <name type="common">Iberian ribbed newt</name>
    <dbReference type="NCBI Taxonomy" id="8319"/>
    <lineage>
        <taxon>Eukaryota</taxon>
        <taxon>Metazoa</taxon>
        <taxon>Chordata</taxon>
        <taxon>Craniata</taxon>
        <taxon>Vertebrata</taxon>
        <taxon>Euteleostomi</taxon>
        <taxon>Amphibia</taxon>
        <taxon>Batrachia</taxon>
        <taxon>Caudata</taxon>
        <taxon>Salamandroidea</taxon>
        <taxon>Salamandridae</taxon>
        <taxon>Pleurodelinae</taxon>
        <taxon>Pleurodeles</taxon>
    </lineage>
</organism>
<name>A0AAV7NPI8_PLEWA</name>
<accession>A0AAV7NPI8</accession>
<gene>
    <name evidence="2" type="ORF">NDU88_006185</name>
</gene>
<sequence length="84" mass="9358">MPAPWRRGAEPHKPGRCRKEKKGLPGDEEKQVRGADEENEPNGEGENTKEDEGGQRETTMTMEEKTENGGGQQGALSWTLHLEK</sequence>
<dbReference type="Proteomes" id="UP001066276">
    <property type="component" value="Chromosome 8"/>
</dbReference>
<protein>
    <submittedName>
        <fullName evidence="2">Uncharacterized protein</fullName>
    </submittedName>
</protein>
<evidence type="ECO:0000256" key="1">
    <source>
        <dbReference type="SAM" id="MobiDB-lite"/>
    </source>
</evidence>
<dbReference type="AlphaFoldDB" id="A0AAV7NPI8"/>
<feature type="compositionally biased region" description="Basic and acidic residues" evidence="1">
    <location>
        <begin position="22"/>
        <end position="36"/>
    </location>
</feature>
<reference evidence="2" key="1">
    <citation type="journal article" date="2022" name="bioRxiv">
        <title>Sequencing and chromosome-scale assembly of the giantPleurodeles waltlgenome.</title>
        <authorList>
            <person name="Brown T."/>
            <person name="Elewa A."/>
            <person name="Iarovenko S."/>
            <person name="Subramanian E."/>
            <person name="Araus A.J."/>
            <person name="Petzold A."/>
            <person name="Susuki M."/>
            <person name="Suzuki K.-i.T."/>
            <person name="Hayashi T."/>
            <person name="Toyoda A."/>
            <person name="Oliveira C."/>
            <person name="Osipova E."/>
            <person name="Leigh N.D."/>
            <person name="Simon A."/>
            <person name="Yun M.H."/>
        </authorList>
    </citation>
    <scope>NUCLEOTIDE SEQUENCE</scope>
    <source>
        <strain evidence="2">20211129_DDA</strain>
        <tissue evidence="2">Liver</tissue>
    </source>
</reference>
<keyword evidence="3" id="KW-1185">Reference proteome</keyword>